<accession>A0A0H5BH50</accession>
<reference evidence="1" key="1">
    <citation type="journal article" date="2015" name="Genome Biol. Evol.">
        <title>Nucleomorph Genome Sequences of Two Chlorarachniophytes, Amorphochlora amoebiformis and Lotharella vacuolata.</title>
        <authorList>
            <person name="Suzuki S."/>
            <person name="Shirato S."/>
            <person name="Hirakawa Y."/>
            <person name="Ishida K."/>
        </authorList>
    </citation>
    <scope>NUCLEOTIDE SEQUENCE</scope>
    <source>
        <strain evidence="1">CCMP240</strain>
    </source>
</reference>
<keyword evidence="1" id="KW-0542">Nucleomorph</keyword>
<proteinExistence type="predicted"/>
<geneLocation type="nucleomorph" evidence="1"/>
<organism evidence="1">
    <name type="scientific">Lotharella vacuolata</name>
    <dbReference type="NCBI Taxonomy" id="74820"/>
    <lineage>
        <taxon>Eukaryota</taxon>
        <taxon>Sar</taxon>
        <taxon>Rhizaria</taxon>
        <taxon>Cercozoa</taxon>
        <taxon>Chlorarachniophyceae</taxon>
        <taxon>Lotharella</taxon>
    </lineage>
</organism>
<sequence length="182" mass="22758">MKIKNIFYFNEFKFFNYMCFFKHNIFIKLNINQKIYKIYKKYQFDWSFMIYFFIYLCKKKKFHFDLPNKIIINKNTFFKKINSNFIQIFFNREFIFFKNKNWFLNKTFLNTVRLSKNIKKFAHSNLDLDLGHITFNWGEFGNYNMKCRNIFKNSIKILFITNSTFHNNVIIYHFIKNLCYFP</sequence>
<evidence type="ECO:0000313" key="1">
    <source>
        <dbReference type="EMBL" id="BAS01483.1"/>
    </source>
</evidence>
<name>A0A0H5BH50_9EUKA</name>
<dbReference type="AlphaFoldDB" id="A0A0H5BH50"/>
<dbReference type="EMBL" id="AB996599">
    <property type="protein sequence ID" value="BAS01483.1"/>
    <property type="molecule type" value="Genomic_DNA"/>
</dbReference>
<protein>
    <submittedName>
        <fullName evidence="1">Uncharacterized protein</fullName>
    </submittedName>
</protein>